<reference evidence="2 3" key="1">
    <citation type="submission" date="2015-10" db="EMBL/GenBank/DDBJ databases">
        <title>Mycobacterium gordonae draft genome assembly.</title>
        <authorList>
            <person name="Ustinova V."/>
            <person name="Smirnova T."/>
            <person name="Blagodatskikh K."/>
            <person name="Varlamov D."/>
            <person name="Larionova E."/>
            <person name="Chernousova L."/>
        </authorList>
    </citation>
    <scope>NUCLEOTIDE SEQUENCE [LARGE SCALE GENOMIC DNA]</scope>
    <source>
        <strain evidence="2 3">CTRI 14-8773</strain>
    </source>
</reference>
<name>A0A0Q2RB29_MYCGO</name>
<dbReference type="AlphaFoldDB" id="A0A0Q2RB29"/>
<sequence length="67" mass="7513">MVCRRRRLIRRWRASRAFALLMTLHRTTNVLTKQALGCYAAGGPLTAEQLGRQYLDLVVGGIINEGV</sequence>
<feature type="signal peptide" evidence="1">
    <location>
        <begin position="1"/>
        <end position="19"/>
    </location>
</feature>
<feature type="chain" id="PRO_5006196143" description="TetR family transcriptional regulator" evidence="1">
    <location>
        <begin position="20"/>
        <end position="67"/>
    </location>
</feature>
<keyword evidence="1" id="KW-0732">Signal</keyword>
<proteinExistence type="predicted"/>
<accession>A0A0Q2RB29</accession>
<comment type="caution">
    <text evidence="2">The sequence shown here is derived from an EMBL/GenBank/DDBJ whole genome shotgun (WGS) entry which is preliminary data.</text>
</comment>
<protein>
    <recommendedName>
        <fullName evidence="4">TetR family transcriptional regulator</fullName>
    </recommendedName>
</protein>
<evidence type="ECO:0008006" key="4">
    <source>
        <dbReference type="Google" id="ProtNLM"/>
    </source>
</evidence>
<dbReference type="Proteomes" id="UP000051677">
    <property type="component" value="Unassembled WGS sequence"/>
</dbReference>
<evidence type="ECO:0000256" key="1">
    <source>
        <dbReference type="SAM" id="SignalP"/>
    </source>
</evidence>
<evidence type="ECO:0000313" key="2">
    <source>
        <dbReference type="EMBL" id="KQH81182.1"/>
    </source>
</evidence>
<organism evidence="2 3">
    <name type="scientific">Mycobacterium gordonae</name>
    <dbReference type="NCBI Taxonomy" id="1778"/>
    <lineage>
        <taxon>Bacteria</taxon>
        <taxon>Bacillati</taxon>
        <taxon>Actinomycetota</taxon>
        <taxon>Actinomycetes</taxon>
        <taxon>Mycobacteriales</taxon>
        <taxon>Mycobacteriaceae</taxon>
        <taxon>Mycobacterium</taxon>
    </lineage>
</organism>
<dbReference type="EMBL" id="LKTM01000001">
    <property type="protein sequence ID" value="KQH81182.1"/>
    <property type="molecule type" value="Genomic_DNA"/>
</dbReference>
<gene>
    <name evidence="2" type="ORF">AO501_06165</name>
</gene>
<evidence type="ECO:0000313" key="3">
    <source>
        <dbReference type="Proteomes" id="UP000051677"/>
    </source>
</evidence>